<keyword evidence="1" id="KW-0808">Transferase</keyword>
<evidence type="ECO:0000256" key="1">
    <source>
        <dbReference type="ARBA" id="ARBA00022679"/>
    </source>
</evidence>
<dbReference type="RefSeq" id="WP_264982224.1">
    <property type="nucleotide sequence ID" value="NZ_AP026708.1"/>
</dbReference>
<protein>
    <submittedName>
        <fullName evidence="4">N-acetyltransferase</fullName>
    </submittedName>
</protein>
<evidence type="ECO:0000313" key="4">
    <source>
        <dbReference type="EMBL" id="BDQ35339.1"/>
    </source>
</evidence>
<organism evidence="4 5">
    <name type="scientific">Pseudodesulfovibrio portus</name>
    <dbReference type="NCBI Taxonomy" id="231439"/>
    <lineage>
        <taxon>Bacteria</taxon>
        <taxon>Pseudomonadati</taxon>
        <taxon>Thermodesulfobacteriota</taxon>
        <taxon>Desulfovibrionia</taxon>
        <taxon>Desulfovibrionales</taxon>
        <taxon>Desulfovibrionaceae</taxon>
    </lineage>
</organism>
<dbReference type="PANTHER" id="PTHR10908">
    <property type="entry name" value="SEROTONIN N-ACETYLTRANSFERASE"/>
    <property type="match status" value="1"/>
</dbReference>
<sequence length="163" mass="18158">MKDLTIRNVTMDDLTACHTIEANCFPAAEAAWTTSLRTRIEEYHEGFLVAELNGKVVGQVNSGATDKDDITDEEFKQLVGHDPDGRNIVIFSLSVHPEFQRRGIADRLMTEFINQARDMGKGAIKLLCKEDLIPYYARHGFLDDGLSASNHGGAAWHSMTLHL</sequence>
<feature type="domain" description="N-acetyltransferase" evidence="3">
    <location>
        <begin position="4"/>
        <end position="162"/>
    </location>
</feature>
<dbReference type="Pfam" id="PF00583">
    <property type="entry name" value="Acetyltransf_1"/>
    <property type="match status" value="1"/>
</dbReference>
<evidence type="ECO:0000259" key="3">
    <source>
        <dbReference type="PROSITE" id="PS51186"/>
    </source>
</evidence>
<proteinExistence type="predicted"/>
<name>A0ABM8AV10_9BACT</name>
<dbReference type="SUPFAM" id="SSF55729">
    <property type="entry name" value="Acyl-CoA N-acyltransferases (Nat)"/>
    <property type="match status" value="1"/>
</dbReference>
<dbReference type="InterPro" id="IPR000182">
    <property type="entry name" value="GNAT_dom"/>
</dbReference>
<dbReference type="PANTHER" id="PTHR10908:SF0">
    <property type="entry name" value="SEROTONIN N-ACETYLTRANSFERASE"/>
    <property type="match status" value="1"/>
</dbReference>
<dbReference type="EMBL" id="AP026708">
    <property type="protein sequence ID" value="BDQ35339.1"/>
    <property type="molecule type" value="Genomic_DNA"/>
</dbReference>
<dbReference type="Gene3D" id="3.40.630.30">
    <property type="match status" value="1"/>
</dbReference>
<dbReference type="InterPro" id="IPR016181">
    <property type="entry name" value="Acyl_CoA_acyltransferase"/>
</dbReference>
<evidence type="ECO:0000256" key="2">
    <source>
        <dbReference type="ARBA" id="ARBA00023315"/>
    </source>
</evidence>
<evidence type="ECO:0000313" key="5">
    <source>
        <dbReference type="Proteomes" id="UP001061361"/>
    </source>
</evidence>
<keyword evidence="2" id="KW-0012">Acyltransferase</keyword>
<dbReference type="Proteomes" id="UP001061361">
    <property type="component" value="Chromosome"/>
</dbReference>
<dbReference type="InterPro" id="IPR051635">
    <property type="entry name" value="SNAT-like"/>
</dbReference>
<gene>
    <name evidence="4" type="ORF">JCM14722_28810</name>
</gene>
<accession>A0ABM8AV10</accession>
<keyword evidence="5" id="KW-1185">Reference proteome</keyword>
<reference evidence="4" key="1">
    <citation type="submission" date="2022-08" db="EMBL/GenBank/DDBJ databases">
        <title>Genome Sequence of the sulphate-reducing bacterium, Pseudodesulfovibrio portus JCM14722.</title>
        <authorList>
            <person name="Kondo R."/>
            <person name="Kataoka T."/>
        </authorList>
    </citation>
    <scope>NUCLEOTIDE SEQUENCE</scope>
    <source>
        <strain evidence="4">JCM 14722</strain>
    </source>
</reference>
<dbReference type="PROSITE" id="PS51186">
    <property type="entry name" value="GNAT"/>
    <property type="match status" value="1"/>
</dbReference>
<dbReference type="CDD" id="cd04301">
    <property type="entry name" value="NAT_SF"/>
    <property type="match status" value="1"/>
</dbReference>